<keyword evidence="2" id="KW-1185">Reference proteome</keyword>
<dbReference type="HOGENOM" id="CLU_174016_0_0_0"/>
<evidence type="ECO:0000313" key="2">
    <source>
        <dbReference type="Proteomes" id="UP000007102"/>
    </source>
</evidence>
<organism evidence="1 2">
    <name type="scientific">Desulfurobacterium thermolithotrophum (strain DSM 11699 / BSA)</name>
    <dbReference type="NCBI Taxonomy" id="868864"/>
    <lineage>
        <taxon>Bacteria</taxon>
        <taxon>Pseudomonadati</taxon>
        <taxon>Aquificota</taxon>
        <taxon>Aquificia</taxon>
        <taxon>Desulfurobacteriales</taxon>
        <taxon>Desulfurobacteriaceae</taxon>
        <taxon>Desulfurobacterium</taxon>
    </lineage>
</organism>
<accession>F0S2Q2</accession>
<dbReference type="Proteomes" id="UP000007102">
    <property type="component" value="Chromosome"/>
</dbReference>
<dbReference type="InParanoid" id="F0S2Q2"/>
<reference evidence="1 2" key="1">
    <citation type="journal article" date="2011" name="Stand. Genomic Sci.">
        <title>Complete genome sequence of the thermophilic sulfur-reducer Desulfurobacterium thermolithotrophum type strain (BSA(T)) from a deep-sea hydrothermal vent.</title>
        <authorList>
            <person name="Goker M."/>
            <person name="Daligault H."/>
            <person name="Mwirichia R."/>
            <person name="Lapidus A."/>
            <person name="Lucas S."/>
            <person name="Deshpande S."/>
            <person name="Pagani I."/>
            <person name="Tapia R."/>
            <person name="Cheng J.F."/>
            <person name="Goodwin L."/>
            <person name="Pitluck S."/>
            <person name="Liolios K."/>
            <person name="Ivanova N."/>
            <person name="Mavromatis K."/>
            <person name="Mikhailova N."/>
            <person name="Pati A."/>
            <person name="Chen A."/>
            <person name="Palaniappan K."/>
            <person name="Han C."/>
            <person name="Land M."/>
            <person name="Hauser L."/>
            <person name="Pan C."/>
            <person name="Brambilla E.M."/>
            <person name="Rohde M."/>
            <person name="Spring S."/>
            <person name="Sikorski J."/>
            <person name="Wirth R."/>
            <person name="Detter J.C."/>
            <person name="Woyke T."/>
            <person name="Bristow J."/>
            <person name="Eisen J.A."/>
            <person name="Markowitz V."/>
            <person name="Hugenholtz P."/>
            <person name="Kyrpides N.C."/>
            <person name="Klenk H.P."/>
        </authorList>
    </citation>
    <scope>NUCLEOTIDE SEQUENCE [LARGE SCALE GENOMIC DNA]</scope>
    <source>
        <strain evidence="2">DSM 11699 / BSA</strain>
    </source>
</reference>
<sequence>MIDKSVFIKTLMERAKKLPIGHYLDIRTYKRNRSVLLIREEEDLYRIIENGFYQGEFKSTFKELKRLFKKILKREFPRSHKIRLYTMGVFSEEEVHKIKRKKI</sequence>
<proteinExistence type="predicted"/>
<dbReference type="OrthoDB" id="2083258at2"/>
<dbReference type="AlphaFoldDB" id="F0S2Q2"/>
<dbReference type="KEGG" id="dte:Dester_0470"/>
<dbReference type="STRING" id="868864.Dester_0470"/>
<dbReference type="EMBL" id="CP002543">
    <property type="protein sequence ID" value="ADY73124.1"/>
    <property type="molecule type" value="Genomic_DNA"/>
</dbReference>
<dbReference type="RefSeq" id="WP_013638082.1">
    <property type="nucleotide sequence ID" value="NC_015185.1"/>
</dbReference>
<name>F0S2Q2_DESTD</name>
<gene>
    <name evidence="1" type="ordered locus">Dester_0470</name>
</gene>
<reference evidence="2" key="2">
    <citation type="submission" date="2011-02" db="EMBL/GenBank/DDBJ databases">
        <title>The complete genome of Desulfurobacterium thermolithotrophum DSM 11699.</title>
        <authorList>
            <consortium name="US DOE Joint Genome Institute (JGI-PGF)"/>
            <person name="Lucas S."/>
            <person name="Copeland A."/>
            <person name="Lapidus A."/>
            <person name="Bruce D."/>
            <person name="Goodwin L."/>
            <person name="Pitluck S."/>
            <person name="Kyrpides N."/>
            <person name="Mavromatis K."/>
            <person name="Pagani I."/>
            <person name="Ivanova N."/>
            <person name="Mikhailova N."/>
            <person name="Daligault H."/>
            <person name="Detter J.C."/>
            <person name="Tapia R."/>
            <person name="Han C."/>
            <person name="Land M."/>
            <person name="Hauser L."/>
            <person name="Markowitz V."/>
            <person name="Cheng J.-F."/>
            <person name="Hugenholtz P."/>
            <person name="Woyke T."/>
            <person name="Wu D."/>
            <person name="Spring S."/>
            <person name="Brambilla E."/>
            <person name="Klenk H.-P."/>
            <person name="Eisen J.A."/>
        </authorList>
    </citation>
    <scope>NUCLEOTIDE SEQUENCE [LARGE SCALE GENOMIC DNA]</scope>
    <source>
        <strain evidence="2">DSM 11699 / BSA</strain>
    </source>
</reference>
<protein>
    <submittedName>
        <fullName evidence="1">Uncharacterized protein</fullName>
    </submittedName>
</protein>
<evidence type="ECO:0000313" key="1">
    <source>
        <dbReference type="EMBL" id="ADY73124.1"/>
    </source>
</evidence>